<dbReference type="GeneID" id="76629429"/>
<dbReference type="InterPro" id="IPR036866">
    <property type="entry name" value="RibonucZ/Hydroxyglut_hydro"/>
</dbReference>
<dbReference type="PANTHER" id="PTHR23131:SF4">
    <property type="entry name" value="METALLO-BETA-LACTAMASE SUPERFAMILY POTEIN"/>
    <property type="match status" value="1"/>
</dbReference>
<dbReference type="RefSeq" id="WP_267163317.1">
    <property type="nucleotide sequence ID" value="NZ_CP112972.1"/>
</dbReference>
<organism evidence="2 3">
    <name type="scientific">Halovenus salina</name>
    <dbReference type="NCBI Taxonomy" id="1510225"/>
    <lineage>
        <taxon>Archaea</taxon>
        <taxon>Methanobacteriati</taxon>
        <taxon>Methanobacteriota</taxon>
        <taxon>Stenosarchaea group</taxon>
        <taxon>Halobacteria</taxon>
        <taxon>Halobacteriales</taxon>
        <taxon>Haloarculaceae</taxon>
        <taxon>Halovenus</taxon>
    </lineage>
</organism>
<proteinExistence type="predicted"/>
<protein>
    <submittedName>
        <fullName evidence="2">MBL fold metallo-hydrolase</fullName>
    </submittedName>
</protein>
<dbReference type="Pfam" id="PF00753">
    <property type="entry name" value="Lactamase_B"/>
    <property type="match status" value="1"/>
</dbReference>
<dbReference type="EMBL" id="JBHSZI010000001">
    <property type="protein sequence ID" value="MFC7057554.1"/>
    <property type="molecule type" value="Genomic_DNA"/>
</dbReference>
<evidence type="ECO:0000313" key="2">
    <source>
        <dbReference type="EMBL" id="MFC7057554.1"/>
    </source>
</evidence>
<dbReference type="AlphaFoldDB" id="A0ABD5VYJ2"/>
<dbReference type="SMART" id="SM00849">
    <property type="entry name" value="Lactamase_B"/>
    <property type="match status" value="1"/>
</dbReference>
<evidence type="ECO:0000259" key="1">
    <source>
        <dbReference type="SMART" id="SM00849"/>
    </source>
</evidence>
<dbReference type="Gene3D" id="3.60.15.10">
    <property type="entry name" value="Ribonuclease Z/Hydroxyacylglutathione hydrolase-like"/>
    <property type="match status" value="1"/>
</dbReference>
<comment type="caution">
    <text evidence="2">The sequence shown here is derived from an EMBL/GenBank/DDBJ whole genome shotgun (WGS) entry which is preliminary data.</text>
</comment>
<dbReference type="InterPro" id="IPR001279">
    <property type="entry name" value="Metallo-B-lactamas"/>
</dbReference>
<sequence length="331" mass="37022">MERIALTNQTFEGNNNAYLFAEGPETVLVDTGDRLPGTYDQLEEQLDDHGVAVGDIDRIFLSHWHGDHRGLAGPIQAESGATVYVQEADAPLVAGDESAWEAMVDRQMDYFDQWGMPEAKQDEVTSVLDSVAWQEESPDVRTMEDGDSFQVNDTTLDVVHAPGHSVGLCLFELDDGSDGIDVLSSDALLPKYTPNVGGADIRVEQPLDQYLRTLRAIAEADYDRAWPGHRAVIDDPTARAEYIIDHHEERSYRVLDALDCYGPCDTWTVSDDLFGDLDGIHILHGPGESYAHLEHLEREGVVLRDEREYRLADGVTERLDERDDNRWPLDA</sequence>
<dbReference type="InterPro" id="IPR050662">
    <property type="entry name" value="Sec-metab_biosynth-thioest"/>
</dbReference>
<reference evidence="2 3" key="1">
    <citation type="journal article" date="2019" name="Int. J. Syst. Evol. Microbiol.">
        <title>The Global Catalogue of Microorganisms (GCM) 10K type strain sequencing project: providing services to taxonomists for standard genome sequencing and annotation.</title>
        <authorList>
            <consortium name="The Broad Institute Genomics Platform"/>
            <consortium name="The Broad Institute Genome Sequencing Center for Infectious Disease"/>
            <person name="Wu L."/>
            <person name="Ma J."/>
        </authorList>
    </citation>
    <scope>NUCLEOTIDE SEQUENCE [LARGE SCALE GENOMIC DNA]</scope>
    <source>
        <strain evidence="2 3">JCM 30072</strain>
    </source>
</reference>
<feature type="domain" description="Metallo-beta-lactamase" evidence="1">
    <location>
        <begin position="14"/>
        <end position="229"/>
    </location>
</feature>
<accession>A0ABD5VYJ2</accession>
<dbReference type="Proteomes" id="UP001596445">
    <property type="component" value="Unassembled WGS sequence"/>
</dbReference>
<keyword evidence="3" id="KW-1185">Reference proteome</keyword>
<dbReference type="PANTHER" id="PTHR23131">
    <property type="entry name" value="ENDORIBONUCLEASE LACTB2"/>
    <property type="match status" value="1"/>
</dbReference>
<dbReference type="SUPFAM" id="SSF56281">
    <property type="entry name" value="Metallo-hydrolase/oxidoreductase"/>
    <property type="match status" value="1"/>
</dbReference>
<dbReference type="CDD" id="cd07725">
    <property type="entry name" value="TTHA1429-like_MBL-fold"/>
    <property type="match status" value="1"/>
</dbReference>
<evidence type="ECO:0000313" key="3">
    <source>
        <dbReference type="Proteomes" id="UP001596445"/>
    </source>
</evidence>
<name>A0ABD5VYJ2_9EURY</name>
<gene>
    <name evidence="2" type="ORF">ACFQQG_04410</name>
</gene>